<sequence length="310" mass="36340">MKEKANIITIRVKVKRESIPLFIDWQSKLNAWITTFPGFLSLEIISECLSKQDSWVIIERFLDENSALSWQNSDQKKELFKGLESLIDQEMGLRETLSLESNLKKGVTEVFVTSVSKEMEGGYRNWIAKIHQAEAKFPGFQGVYVQSPSNEESETWITFLQFDTPYNLDLWLKSKERQDVLNESKPFIKKLERHRVVSPYASWFQTLSPENDFPPVWKQTMIVLLVLFPIVMLEQKFLMPLLHEFNNSFATFISNVISVTLLAWPFMPIAIYFLTWWLSPKENKALMTWLGFLLLLLFYLLEVIFFWALG</sequence>
<keyword evidence="1" id="KW-1133">Transmembrane helix</keyword>
<proteinExistence type="predicted"/>
<dbReference type="InterPro" id="IPR011008">
    <property type="entry name" value="Dimeric_a/b-barrel"/>
</dbReference>
<dbReference type="RefSeq" id="WP_041018746.1">
    <property type="nucleotide sequence ID" value="NZ_CCEJ010000014.1"/>
</dbReference>
<dbReference type="Gene3D" id="3.30.70.100">
    <property type="match status" value="2"/>
</dbReference>
<organism evidence="3 4">
    <name type="scientific">Candidatus Criblamydia sequanensis CRIB-18</name>
    <dbReference type="NCBI Taxonomy" id="1437425"/>
    <lineage>
        <taxon>Bacteria</taxon>
        <taxon>Pseudomonadati</taxon>
        <taxon>Chlamydiota</taxon>
        <taxon>Chlamydiia</taxon>
        <taxon>Parachlamydiales</taxon>
        <taxon>Candidatus Criblamydiaceae</taxon>
        <taxon>Candidatus Criblamydia</taxon>
    </lineage>
</organism>
<dbReference type="OrthoDB" id="1494254at2"/>
<comment type="caution">
    <text evidence="3">The sequence shown here is derived from an EMBL/GenBank/DDBJ whole genome shotgun (WGS) entry which is preliminary data.</text>
</comment>
<dbReference type="PANTHER" id="PTHR40057">
    <property type="entry name" value="SLR1162 PROTEIN"/>
    <property type="match status" value="1"/>
</dbReference>
<dbReference type="PANTHER" id="PTHR40057:SF1">
    <property type="entry name" value="SLR1162 PROTEIN"/>
    <property type="match status" value="1"/>
</dbReference>
<keyword evidence="1" id="KW-0812">Transmembrane</keyword>
<gene>
    <name evidence="3" type="ORF">CSEC_2390</name>
</gene>
<dbReference type="PROSITE" id="PS51725">
    <property type="entry name" value="ABM"/>
    <property type="match status" value="1"/>
</dbReference>
<name>A0A090D1D3_9BACT</name>
<dbReference type="Proteomes" id="UP000031552">
    <property type="component" value="Unassembled WGS sequence"/>
</dbReference>
<accession>A0A090D1D3</accession>
<dbReference type="STRING" id="1437425.CSEC_2390"/>
<dbReference type="eggNOG" id="COG3224">
    <property type="taxonomic scope" value="Bacteria"/>
</dbReference>
<dbReference type="SUPFAM" id="SSF54909">
    <property type="entry name" value="Dimeric alpha+beta barrel"/>
    <property type="match status" value="2"/>
</dbReference>
<keyword evidence="1" id="KW-0472">Membrane</keyword>
<feature type="domain" description="ABM" evidence="2">
    <location>
        <begin position="6"/>
        <end position="97"/>
    </location>
</feature>
<reference evidence="3" key="2">
    <citation type="submission" date="2014-09" db="EMBL/GenBank/DDBJ databases">
        <title>Criblamydia sequanensis harbors a mega-plasmid encoding arsenite resistance.</title>
        <authorList>
            <person name="Bertelli C."/>
            <person name="Goesmann A."/>
            <person name="Greub G."/>
        </authorList>
    </citation>
    <scope>NUCLEOTIDE SEQUENCE [LARGE SCALE GENOMIC DNA]</scope>
    <source>
        <strain evidence="3">CRIB-18</strain>
    </source>
</reference>
<evidence type="ECO:0000259" key="2">
    <source>
        <dbReference type="PROSITE" id="PS51725"/>
    </source>
</evidence>
<dbReference type="InterPro" id="IPR007138">
    <property type="entry name" value="ABM_dom"/>
</dbReference>
<evidence type="ECO:0000313" key="4">
    <source>
        <dbReference type="Proteomes" id="UP000031552"/>
    </source>
</evidence>
<keyword evidence="4" id="KW-1185">Reference proteome</keyword>
<evidence type="ECO:0000313" key="3">
    <source>
        <dbReference type="EMBL" id="CDR35196.1"/>
    </source>
</evidence>
<evidence type="ECO:0000256" key="1">
    <source>
        <dbReference type="SAM" id="Phobius"/>
    </source>
</evidence>
<feature type="transmembrane region" description="Helical" evidence="1">
    <location>
        <begin position="286"/>
        <end position="309"/>
    </location>
</feature>
<dbReference type="InterPro" id="IPR038762">
    <property type="entry name" value="ABM_predict"/>
</dbReference>
<reference evidence="3" key="1">
    <citation type="submission" date="2013-12" db="EMBL/GenBank/DDBJ databases">
        <authorList>
            <person name="Linke B."/>
        </authorList>
    </citation>
    <scope>NUCLEOTIDE SEQUENCE [LARGE SCALE GENOMIC DNA]</scope>
    <source>
        <strain evidence="3">CRIB-18</strain>
    </source>
</reference>
<feature type="transmembrane region" description="Helical" evidence="1">
    <location>
        <begin position="252"/>
        <end position="274"/>
    </location>
</feature>
<dbReference type="EMBL" id="CCEJ010000014">
    <property type="protein sequence ID" value="CDR35196.1"/>
    <property type="molecule type" value="Genomic_DNA"/>
</dbReference>
<protein>
    <submittedName>
        <fullName evidence="3">Membrane protein</fullName>
    </submittedName>
</protein>
<dbReference type="AlphaFoldDB" id="A0A090D1D3"/>
<dbReference type="Pfam" id="PF03992">
    <property type="entry name" value="ABM"/>
    <property type="match status" value="1"/>
</dbReference>